<organism evidence="1 2">
    <name type="scientific">Solanum verrucosum</name>
    <dbReference type="NCBI Taxonomy" id="315347"/>
    <lineage>
        <taxon>Eukaryota</taxon>
        <taxon>Viridiplantae</taxon>
        <taxon>Streptophyta</taxon>
        <taxon>Embryophyta</taxon>
        <taxon>Tracheophyta</taxon>
        <taxon>Spermatophyta</taxon>
        <taxon>Magnoliopsida</taxon>
        <taxon>eudicotyledons</taxon>
        <taxon>Gunneridae</taxon>
        <taxon>Pentapetalae</taxon>
        <taxon>asterids</taxon>
        <taxon>lamiids</taxon>
        <taxon>Solanales</taxon>
        <taxon>Solanaceae</taxon>
        <taxon>Solanoideae</taxon>
        <taxon>Solaneae</taxon>
        <taxon>Solanum</taxon>
    </lineage>
</organism>
<reference evidence="1" key="1">
    <citation type="submission" date="2023-08" db="EMBL/GenBank/DDBJ databases">
        <title>A de novo genome assembly of Solanum verrucosum Schlechtendal, a Mexican diploid species geographically isolated from the other diploid A-genome species in potato relatives.</title>
        <authorList>
            <person name="Hosaka K."/>
        </authorList>
    </citation>
    <scope>NUCLEOTIDE SEQUENCE</scope>
    <source>
        <tissue evidence="1">Young leaves</tissue>
    </source>
</reference>
<keyword evidence="2" id="KW-1185">Reference proteome</keyword>
<evidence type="ECO:0000313" key="2">
    <source>
        <dbReference type="Proteomes" id="UP001234989"/>
    </source>
</evidence>
<sequence>MVLEGQLRPR</sequence>
<accession>A0AAF1A0C9</accession>
<gene>
    <name evidence="1" type="ORF">MTR67_051706</name>
</gene>
<evidence type="ECO:0000313" key="1">
    <source>
        <dbReference type="EMBL" id="WMV58321.1"/>
    </source>
</evidence>
<dbReference type="EMBL" id="CP133623">
    <property type="protein sequence ID" value="WMV58321.1"/>
    <property type="molecule type" value="Genomic_DNA"/>
</dbReference>
<protein>
    <submittedName>
        <fullName evidence="1">Uncharacterized protein</fullName>
    </submittedName>
</protein>
<proteinExistence type="predicted"/>
<name>A0AAF1A0C9_SOLVR</name>
<dbReference type="Proteomes" id="UP001234989">
    <property type="component" value="Chromosome 12"/>
</dbReference>